<dbReference type="OrthoDB" id="425534at2759"/>
<name>G4TNQ4_SERID</name>
<dbReference type="STRING" id="1109443.G4TNQ4"/>
<evidence type="ECO:0000259" key="3">
    <source>
        <dbReference type="Pfam" id="PF08386"/>
    </source>
</evidence>
<comment type="caution">
    <text evidence="4">The sequence shown here is derived from an EMBL/GenBank/DDBJ whole genome shotgun (WGS) entry which is preliminary data.</text>
</comment>
<comment type="similarity">
    <text evidence="1">Belongs to the peptidase S33 family.</text>
</comment>
<dbReference type="eggNOG" id="ENOG502SIH4">
    <property type="taxonomic scope" value="Eukaryota"/>
</dbReference>
<keyword evidence="2" id="KW-0378">Hydrolase</keyword>
<dbReference type="AlphaFoldDB" id="G4TNQ4"/>
<dbReference type="OMA" id="SPVNYAG"/>
<dbReference type="Proteomes" id="UP000007148">
    <property type="component" value="Unassembled WGS sequence"/>
</dbReference>
<dbReference type="InterPro" id="IPR029058">
    <property type="entry name" value="AB_hydrolase_fold"/>
</dbReference>
<dbReference type="InterPro" id="IPR013595">
    <property type="entry name" value="Pept_S33_TAP-like_C"/>
</dbReference>
<accession>G4TNQ4</accession>
<dbReference type="Pfam" id="PF08386">
    <property type="entry name" value="Abhydrolase_4"/>
    <property type="match status" value="1"/>
</dbReference>
<dbReference type="InterPro" id="IPR051601">
    <property type="entry name" value="Serine_prot/Carboxylest_S33"/>
</dbReference>
<evidence type="ECO:0000256" key="1">
    <source>
        <dbReference type="ARBA" id="ARBA00010088"/>
    </source>
</evidence>
<sequence>MFYNPGGPGGSGTLFIIQEGEQLQTQLGEGWDILSWDPRGIMKSGPDIAAFDTDEEYYSYWSQYQGLGKISARGNLTQPTDVDFFMSQVPAFDNLTTALNQRMVQKNGEKLKYVGTCANVRDLVHLVDSAYGEGSDVNFWGVSYGTVLGAYLTQMFPDRVGRVILDAVYDPEKHSNQAPIKWVDTDSLNIDQGLLMWAQACVAGPASCTAAGLVQNATAELLLQEIDEVLDTAHRRYNGFAWTTGLINETVAMNADSYSWEYLAGIVRGALYNSRVWRVLAEGLVQITQLQQNRTSKTTGPIFPVWFTPQYGLVPDYFLDTISVAIYCSDTIDPAGETTEDLFRAYVKASQSISTLSAAIVSQNMRSHCHKYTTRAIERLPQSMKKKPKNVVLVIGNTGDPITPFQSARRLSSSAFLGSQARLLQFNAAGHGAHALNSTCIDEVVRKFVRGIPPNDAGNNDADVVCDVDMTPYGPPPAEWKNSTPPTSSEETTVTGDANMAKFSLKLSFFALVFATITIF</sequence>
<organism evidence="4 5">
    <name type="scientific">Serendipita indica (strain DSM 11827)</name>
    <name type="common">Root endophyte fungus</name>
    <name type="synonym">Piriformospora indica</name>
    <dbReference type="NCBI Taxonomy" id="1109443"/>
    <lineage>
        <taxon>Eukaryota</taxon>
        <taxon>Fungi</taxon>
        <taxon>Dikarya</taxon>
        <taxon>Basidiomycota</taxon>
        <taxon>Agaricomycotina</taxon>
        <taxon>Agaricomycetes</taxon>
        <taxon>Sebacinales</taxon>
        <taxon>Serendipitaceae</taxon>
        <taxon>Serendipita</taxon>
    </lineage>
</organism>
<dbReference type="InParanoid" id="G4TNQ4"/>
<evidence type="ECO:0000256" key="2">
    <source>
        <dbReference type="ARBA" id="ARBA00022801"/>
    </source>
</evidence>
<evidence type="ECO:0000313" key="4">
    <source>
        <dbReference type="EMBL" id="CCA72947.1"/>
    </source>
</evidence>
<evidence type="ECO:0000313" key="5">
    <source>
        <dbReference type="Proteomes" id="UP000007148"/>
    </source>
</evidence>
<gene>
    <name evidence="4" type="ORF">PIIN_06902</name>
</gene>
<dbReference type="SUPFAM" id="SSF53474">
    <property type="entry name" value="alpha/beta-Hydrolases"/>
    <property type="match status" value="1"/>
</dbReference>
<keyword evidence="5" id="KW-1185">Reference proteome</keyword>
<dbReference type="GO" id="GO:0016787">
    <property type="term" value="F:hydrolase activity"/>
    <property type="evidence" value="ECO:0007669"/>
    <property type="project" value="UniProtKB-KW"/>
</dbReference>
<protein>
    <recommendedName>
        <fullName evidence="3">Peptidase S33 tripeptidyl aminopeptidase-like C-terminal domain-containing protein</fullName>
    </recommendedName>
</protein>
<dbReference type="EMBL" id="CAFZ01000192">
    <property type="protein sequence ID" value="CCA72947.1"/>
    <property type="molecule type" value="Genomic_DNA"/>
</dbReference>
<dbReference type="PANTHER" id="PTHR43248:SF25">
    <property type="entry name" value="AB HYDROLASE-1 DOMAIN-CONTAINING PROTEIN-RELATED"/>
    <property type="match status" value="1"/>
</dbReference>
<dbReference type="PANTHER" id="PTHR43248">
    <property type="entry name" value="2-SUCCINYL-6-HYDROXY-2,4-CYCLOHEXADIENE-1-CARBOXYLATE SYNTHASE"/>
    <property type="match status" value="1"/>
</dbReference>
<proteinExistence type="inferred from homology"/>
<reference evidence="4 5" key="1">
    <citation type="journal article" date="2011" name="PLoS Pathog.">
        <title>Endophytic Life Strategies Decoded by Genome and Transcriptome Analyses of the Mutualistic Root Symbiont Piriformospora indica.</title>
        <authorList>
            <person name="Zuccaro A."/>
            <person name="Lahrmann U."/>
            <person name="Guldener U."/>
            <person name="Langen G."/>
            <person name="Pfiffi S."/>
            <person name="Biedenkopf D."/>
            <person name="Wong P."/>
            <person name="Samans B."/>
            <person name="Grimm C."/>
            <person name="Basiewicz M."/>
            <person name="Murat C."/>
            <person name="Martin F."/>
            <person name="Kogel K.H."/>
        </authorList>
    </citation>
    <scope>NUCLEOTIDE SEQUENCE [LARGE SCALE GENOMIC DNA]</scope>
    <source>
        <strain evidence="4 5">DSM 11827</strain>
    </source>
</reference>
<feature type="domain" description="Peptidase S33 tripeptidyl aminopeptidase-like C-terminal" evidence="3">
    <location>
        <begin position="364"/>
        <end position="450"/>
    </location>
</feature>
<dbReference type="HOGENOM" id="CLU_013364_5_1_1"/>
<dbReference type="Gene3D" id="3.40.50.1820">
    <property type="entry name" value="alpha/beta hydrolase"/>
    <property type="match status" value="1"/>
</dbReference>